<protein>
    <submittedName>
        <fullName evidence="1">Uncharacterized protein</fullName>
    </submittedName>
</protein>
<name>F0NRC0_SACI0</name>
<proteinExistence type="predicted"/>
<dbReference type="Proteomes" id="UP000006395">
    <property type="component" value="Chromosome"/>
</dbReference>
<keyword evidence="2" id="KW-1185">Reference proteome</keyword>
<dbReference type="HOGENOM" id="CLU_2140313_0_0_2"/>
<dbReference type="AlphaFoldDB" id="F0NRC0"/>
<dbReference type="KEGG" id="sih:SiH_1573"/>
<dbReference type="EMBL" id="CP002426">
    <property type="protein sequence ID" value="ADX82921.1"/>
    <property type="molecule type" value="Genomic_DNA"/>
</dbReference>
<evidence type="ECO:0000313" key="2">
    <source>
        <dbReference type="Proteomes" id="UP000006395"/>
    </source>
</evidence>
<reference evidence="1 2" key="1">
    <citation type="journal article" date="2011" name="J. Bacteriol.">
        <title>Genome analyses of icelandic strains of Sulfolobus islandicus, model organisms for genetic and virus-host interaction studies.</title>
        <authorList>
            <person name="Guo L."/>
            <person name="Brugger K."/>
            <person name="Liu C."/>
            <person name="Shah S.A."/>
            <person name="Zheng H."/>
            <person name="Zhu Y."/>
            <person name="Wang S."/>
            <person name="Lillestol R.K."/>
            <person name="Chen L."/>
            <person name="Frank J."/>
            <person name="Prangishvili D."/>
            <person name="Paulin L."/>
            <person name="She Q."/>
            <person name="Huang L."/>
            <person name="Garrett R.A."/>
        </authorList>
    </citation>
    <scope>NUCLEOTIDE SEQUENCE [LARGE SCALE GENOMIC DNA]</scope>
    <source>
        <strain evidence="1 2">HVE10/4</strain>
    </source>
</reference>
<evidence type="ECO:0000313" key="1">
    <source>
        <dbReference type="EMBL" id="ADX82921.1"/>
    </source>
</evidence>
<sequence>MESQDKRLYAHQYNFSKFNEKKSLIDSKVKIRMGAGDGSARNTFIMGQLVAPHHSPPPISTSVKTHLKIFLFLFLSIYYPIRNNSCNNSNNGKCVTPLLQTALQLFSRKDGR</sequence>
<gene>
    <name evidence="1" type="ordered locus">SiH_1573</name>
</gene>
<accession>F0NRC0</accession>
<organism evidence="1 2">
    <name type="scientific">Saccharolobus islandicus (strain HVE10/4)</name>
    <name type="common">Sulfolobus islandicus</name>
    <dbReference type="NCBI Taxonomy" id="930943"/>
    <lineage>
        <taxon>Archaea</taxon>
        <taxon>Thermoproteota</taxon>
        <taxon>Thermoprotei</taxon>
        <taxon>Sulfolobales</taxon>
        <taxon>Sulfolobaceae</taxon>
        <taxon>Saccharolobus</taxon>
    </lineage>
</organism>